<dbReference type="GO" id="GO:1904680">
    <property type="term" value="F:peptide transmembrane transporter activity"/>
    <property type="evidence" value="ECO:0007669"/>
    <property type="project" value="TreeGrafter"/>
</dbReference>
<dbReference type="STRING" id="758803.SAMN05421803_10814"/>
<feature type="domain" description="Solute-binding protein family 5" evidence="4">
    <location>
        <begin position="80"/>
        <end position="399"/>
    </location>
</feature>
<name>A0A1M6KZ88_9ACTN</name>
<dbReference type="PROSITE" id="PS51257">
    <property type="entry name" value="PROKAR_LIPOPROTEIN"/>
    <property type="match status" value="1"/>
</dbReference>
<evidence type="ECO:0000313" key="6">
    <source>
        <dbReference type="Proteomes" id="UP000184452"/>
    </source>
</evidence>
<dbReference type="SUPFAM" id="SSF53850">
    <property type="entry name" value="Periplasmic binding protein-like II"/>
    <property type="match status" value="1"/>
</dbReference>
<dbReference type="EMBL" id="FQZK01000008">
    <property type="protein sequence ID" value="SHJ64194.1"/>
    <property type="molecule type" value="Genomic_DNA"/>
</dbReference>
<proteinExistence type="inferred from homology"/>
<dbReference type="OrthoDB" id="5240629at2"/>
<dbReference type="Proteomes" id="UP000184452">
    <property type="component" value="Unassembled WGS sequence"/>
</dbReference>
<dbReference type="PIRSF" id="PIRSF002741">
    <property type="entry name" value="MppA"/>
    <property type="match status" value="1"/>
</dbReference>
<dbReference type="GO" id="GO:0043190">
    <property type="term" value="C:ATP-binding cassette (ABC) transporter complex"/>
    <property type="evidence" value="ECO:0007669"/>
    <property type="project" value="InterPro"/>
</dbReference>
<evidence type="ECO:0000256" key="1">
    <source>
        <dbReference type="ARBA" id="ARBA00005695"/>
    </source>
</evidence>
<evidence type="ECO:0000313" key="5">
    <source>
        <dbReference type="EMBL" id="SHJ64194.1"/>
    </source>
</evidence>
<dbReference type="CDD" id="cd00995">
    <property type="entry name" value="PBP2_NikA_DppA_OppA_like"/>
    <property type="match status" value="1"/>
</dbReference>
<gene>
    <name evidence="5" type="ORF">SAMN05421803_10814</name>
</gene>
<keyword evidence="3" id="KW-0732">Signal</keyword>
<dbReference type="AlphaFoldDB" id="A0A1M6KZ88"/>
<dbReference type="InterPro" id="IPR039424">
    <property type="entry name" value="SBP_5"/>
</dbReference>
<dbReference type="Gene3D" id="3.10.105.10">
    <property type="entry name" value="Dipeptide-binding Protein, Domain 3"/>
    <property type="match status" value="1"/>
</dbReference>
<comment type="similarity">
    <text evidence="1">Belongs to the bacterial solute-binding protein 5 family.</text>
</comment>
<reference evidence="5 6" key="1">
    <citation type="submission" date="2016-11" db="EMBL/GenBank/DDBJ databases">
        <authorList>
            <person name="Jaros S."/>
            <person name="Januszkiewicz K."/>
            <person name="Wedrychowicz H."/>
        </authorList>
    </citation>
    <scope>NUCLEOTIDE SEQUENCE [LARGE SCALE GENOMIC DNA]</scope>
    <source>
        <strain evidence="5 6">CGMCC 4.5723</strain>
    </source>
</reference>
<dbReference type="InterPro" id="IPR000914">
    <property type="entry name" value="SBP_5_dom"/>
</dbReference>
<keyword evidence="2" id="KW-0813">Transport</keyword>
<keyword evidence="6" id="KW-1185">Reference proteome</keyword>
<evidence type="ECO:0000259" key="4">
    <source>
        <dbReference type="Pfam" id="PF00496"/>
    </source>
</evidence>
<protein>
    <submittedName>
        <fullName evidence="5">Peptide/nickel transport system substrate-binding protein</fullName>
    </submittedName>
</protein>
<dbReference type="InterPro" id="IPR030678">
    <property type="entry name" value="Peptide/Ni-bd"/>
</dbReference>
<dbReference type="PANTHER" id="PTHR30290">
    <property type="entry name" value="PERIPLASMIC BINDING COMPONENT OF ABC TRANSPORTER"/>
    <property type="match status" value="1"/>
</dbReference>
<dbReference type="PANTHER" id="PTHR30290:SF9">
    <property type="entry name" value="OLIGOPEPTIDE-BINDING PROTEIN APPA"/>
    <property type="match status" value="1"/>
</dbReference>
<sequence length="520" mass="54604">MSRSQGRGRHAVPALLCAGALALTGCTTGGDGAQAGTDTIRGAWIEDPTTFDPALTQTTDDYRAVRLAYDTLVRRDLDGEFIPGLAESWEVAADEVTLTITEGRTCADGTEITPAVVADSLAYLADPATNSLHTSGVFGGGEATVTADEAAGTVTIALGEPHSEVLPGLSIPQAGIICPAGLDDLDGLAAGTVEGAFSGPYVLTESRTGVNYRFALREDYDAWTEYSEPLPGTPAATLEFAVGAEDAVANQLLTGEIDVAPIEAEELGRFEGDDSYTFTTAVTGEYYVMFNHREGSPFEDEELRRAAAHLIDRDALREIVDPEGSLIATLGDENMQCANTDESLLLEQDMDAAAEALDGVSVDVLGSHAIGPNGAATIYLQEQLRAAGAEVELRNTDVGSWVSQIYDEPDTWDVTVYATVNNLGTISWGLTTVIGAPYGDGGRNLTHSDNPEAAEAAEAALTAASEEEMCGHWETAQRAALDAVDFIPLSTVTQSIVGRDGFSVATPGGREDATTLRVLD</sequence>
<accession>A0A1M6KZ88</accession>
<evidence type="ECO:0000256" key="3">
    <source>
        <dbReference type="ARBA" id="ARBA00022729"/>
    </source>
</evidence>
<dbReference type="GO" id="GO:0015833">
    <property type="term" value="P:peptide transport"/>
    <property type="evidence" value="ECO:0007669"/>
    <property type="project" value="TreeGrafter"/>
</dbReference>
<evidence type="ECO:0000256" key="2">
    <source>
        <dbReference type="ARBA" id="ARBA00022448"/>
    </source>
</evidence>
<dbReference type="Gene3D" id="3.40.190.10">
    <property type="entry name" value="Periplasmic binding protein-like II"/>
    <property type="match status" value="1"/>
</dbReference>
<dbReference type="Pfam" id="PF00496">
    <property type="entry name" value="SBP_bac_5"/>
    <property type="match status" value="1"/>
</dbReference>
<dbReference type="GO" id="GO:0042597">
    <property type="term" value="C:periplasmic space"/>
    <property type="evidence" value="ECO:0007669"/>
    <property type="project" value="UniProtKB-ARBA"/>
</dbReference>
<organism evidence="5 6">
    <name type="scientific">Nocardiopsis flavescens</name>
    <dbReference type="NCBI Taxonomy" id="758803"/>
    <lineage>
        <taxon>Bacteria</taxon>
        <taxon>Bacillati</taxon>
        <taxon>Actinomycetota</taxon>
        <taxon>Actinomycetes</taxon>
        <taxon>Streptosporangiales</taxon>
        <taxon>Nocardiopsidaceae</taxon>
        <taxon>Nocardiopsis</taxon>
    </lineage>
</organism>